<gene>
    <name evidence="1" type="ORF">CHC_T00002593001</name>
</gene>
<evidence type="ECO:0000313" key="1">
    <source>
        <dbReference type="EMBL" id="CDF33916.1"/>
    </source>
</evidence>
<organism evidence="1 2">
    <name type="scientific">Chondrus crispus</name>
    <name type="common">Carrageen Irish moss</name>
    <name type="synonym">Polymorpha crispa</name>
    <dbReference type="NCBI Taxonomy" id="2769"/>
    <lineage>
        <taxon>Eukaryota</taxon>
        <taxon>Rhodophyta</taxon>
        <taxon>Florideophyceae</taxon>
        <taxon>Rhodymeniophycidae</taxon>
        <taxon>Gigartinales</taxon>
        <taxon>Gigartinaceae</taxon>
        <taxon>Chondrus</taxon>
    </lineage>
</organism>
<reference evidence="2" key="1">
    <citation type="journal article" date="2013" name="Proc. Natl. Acad. Sci. U.S.A.">
        <title>Genome structure and metabolic features in the red seaweed Chondrus crispus shed light on evolution of the Archaeplastida.</title>
        <authorList>
            <person name="Collen J."/>
            <person name="Porcel B."/>
            <person name="Carre W."/>
            <person name="Ball S.G."/>
            <person name="Chaparro C."/>
            <person name="Tonon T."/>
            <person name="Barbeyron T."/>
            <person name="Michel G."/>
            <person name="Noel B."/>
            <person name="Valentin K."/>
            <person name="Elias M."/>
            <person name="Artiguenave F."/>
            <person name="Arun A."/>
            <person name="Aury J.M."/>
            <person name="Barbosa-Neto J.F."/>
            <person name="Bothwell J.H."/>
            <person name="Bouget F.Y."/>
            <person name="Brillet L."/>
            <person name="Cabello-Hurtado F."/>
            <person name="Capella-Gutierrez S."/>
            <person name="Charrier B."/>
            <person name="Cladiere L."/>
            <person name="Cock J.M."/>
            <person name="Coelho S.M."/>
            <person name="Colleoni C."/>
            <person name="Czjzek M."/>
            <person name="Da Silva C."/>
            <person name="Delage L."/>
            <person name="Denoeud F."/>
            <person name="Deschamps P."/>
            <person name="Dittami S.M."/>
            <person name="Gabaldon T."/>
            <person name="Gachon C.M."/>
            <person name="Groisillier A."/>
            <person name="Herve C."/>
            <person name="Jabbari K."/>
            <person name="Katinka M."/>
            <person name="Kloareg B."/>
            <person name="Kowalczyk N."/>
            <person name="Labadie K."/>
            <person name="Leblanc C."/>
            <person name="Lopez P.J."/>
            <person name="McLachlan D.H."/>
            <person name="Meslet-Cladiere L."/>
            <person name="Moustafa A."/>
            <person name="Nehr Z."/>
            <person name="Nyvall Collen P."/>
            <person name="Panaud O."/>
            <person name="Partensky F."/>
            <person name="Poulain J."/>
            <person name="Rensing S.A."/>
            <person name="Rousvoal S."/>
            <person name="Samson G."/>
            <person name="Symeonidi A."/>
            <person name="Weissenbach J."/>
            <person name="Zambounis A."/>
            <person name="Wincker P."/>
            <person name="Boyen C."/>
        </authorList>
    </citation>
    <scope>NUCLEOTIDE SEQUENCE [LARGE SCALE GENOMIC DNA]</scope>
    <source>
        <strain evidence="2">cv. Stackhouse</strain>
    </source>
</reference>
<dbReference type="RefSeq" id="XP_005713735.1">
    <property type="nucleotide sequence ID" value="XM_005713678.1"/>
</dbReference>
<dbReference type="Gramene" id="CDF33916">
    <property type="protein sequence ID" value="CDF33916"/>
    <property type="gene ID" value="CHC_T00002593001"/>
</dbReference>
<dbReference type="EMBL" id="HG001662">
    <property type="protein sequence ID" value="CDF33916.1"/>
    <property type="molecule type" value="Genomic_DNA"/>
</dbReference>
<dbReference type="Proteomes" id="UP000012073">
    <property type="component" value="Unassembled WGS sequence"/>
</dbReference>
<proteinExistence type="predicted"/>
<sequence>MPLEPSTVFRTGRIQGQPRSPFISKVSTRRNTSCTVTHEHEPFRKSVFYLKY</sequence>
<dbReference type="GeneID" id="17321450"/>
<accession>R7Q946</accession>
<evidence type="ECO:0000313" key="2">
    <source>
        <dbReference type="Proteomes" id="UP000012073"/>
    </source>
</evidence>
<dbReference type="KEGG" id="ccp:CHC_T00002593001"/>
<keyword evidence="2" id="KW-1185">Reference proteome</keyword>
<dbReference type="AlphaFoldDB" id="R7Q946"/>
<name>R7Q946_CHOCR</name>
<protein>
    <submittedName>
        <fullName evidence="1">Uncharacterized protein</fullName>
    </submittedName>
</protein>